<feature type="region of interest" description="Disordered" evidence="2">
    <location>
        <begin position="756"/>
        <end position="881"/>
    </location>
</feature>
<dbReference type="AlphaFoldDB" id="A0A4S4N1X4"/>
<keyword evidence="4" id="KW-1185">Reference proteome</keyword>
<dbReference type="PANTHER" id="PTHR23159">
    <property type="entry name" value="CENTROSOMAL PROTEIN 2"/>
    <property type="match status" value="1"/>
</dbReference>
<feature type="coiled-coil region" evidence="1">
    <location>
        <begin position="408"/>
        <end position="550"/>
    </location>
</feature>
<comment type="caution">
    <text evidence="3">The sequence shown here is derived from an EMBL/GenBank/DDBJ whole genome shotgun (WGS) entry which is preliminary data.</text>
</comment>
<accession>A0A4S4N1X4</accession>
<name>A0A4S4N1X4_9APHY</name>
<feature type="region of interest" description="Disordered" evidence="2">
    <location>
        <begin position="700"/>
        <end position="721"/>
    </location>
</feature>
<proteinExistence type="predicted"/>
<feature type="region of interest" description="Disordered" evidence="2">
    <location>
        <begin position="1"/>
        <end position="22"/>
    </location>
</feature>
<keyword evidence="1" id="KW-0175">Coiled coil</keyword>
<dbReference type="OrthoDB" id="3246510at2759"/>
<dbReference type="Proteomes" id="UP000308730">
    <property type="component" value="Unassembled WGS sequence"/>
</dbReference>
<feature type="compositionally biased region" description="Basic and acidic residues" evidence="2">
    <location>
        <begin position="851"/>
        <end position="862"/>
    </location>
</feature>
<sequence length="881" mass="98111">MPRPHRQSTGSMGIPLEEASKTEVKHKQVASYVQYDPSGFNNFMVKSTKTLVKKAPPSRSPSVHRLGAASNDIKDEEDISAVMMRGATDLRNTKMEVEELRREVSFLQEQLETAQRDKEECLQRIKVVKDATKHSLESSARSLESLKAAMDDLKAESQESFGPARQTQECLSDIVELRGTVTESLNSSVQHTLHVGTTLMNGFAAAIQPLLDDNGELLKAGEAREILSRLQAECQQSQQVSEILRERLQAVGAELIDAKARVSELENMQVADREALRNSTQGLSSTTEQVNELAQQLKEHQGRMYEVLSTAADAQAELAATKEEITRLHGDVIAKSTEIDHLRNDQSEMYKLRATLQERDASILSLQSVKEELDISSKQINEKLVQISGYEADMRARNDLISELTFRIRELEDTNRSQMEHHGELQERLGAAQAREDLEGKKLQQTEEDLKTAKAKAEMLEAGLQERTLESETGKLKCDVAVLDQQNATLQEKIADLQAAVAEAKQAATADKAEHDAKLRQHDDAHRGVLERELERIKDVEAELHNARSGEQTLTVQVLDLTNQVQDFKTQLRDTECSASETQTRADCELADLRSQVVQLQAENAELLGRSKTLEPRYRAGDLDVEERTFINDLIKTTQSIHEQELVTKGNDLRRRDNTILELRSKISILESTLSKHLKSQAKIQASSGVENRSLIDPATWASSDRSSPPVGPPVLRVGPPERRLSNSYLAVKTPAVPRRPQAPAIVIPSVQATPLPTRTPAISRPPLALKSAMGPSNARDDNPVKTNKPKFGKLARSSSDLSESEDSDPPGCKDRSPVKLGKRHDRPEAPFLDEEVPPRPVIRRRYGTRSRAETKQSEESIPKAAKALEIPAAKRTRRQR</sequence>
<gene>
    <name evidence="3" type="ORF">EUX98_g1277</name>
</gene>
<feature type="coiled-coil region" evidence="1">
    <location>
        <begin position="90"/>
        <end position="156"/>
    </location>
</feature>
<feature type="compositionally biased region" description="Low complexity" evidence="2">
    <location>
        <begin position="706"/>
        <end position="719"/>
    </location>
</feature>
<protein>
    <submittedName>
        <fullName evidence="3">Uncharacterized protein</fullName>
    </submittedName>
</protein>
<evidence type="ECO:0000256" key="2">
    <source>
        <dbReference type="SAM" id="MobiDB-lite"/>
    </source>
</evidence>
<feature type="coiled-coil region" evidence="1">
    <location>
        <begin position="583"/>
        <end position="610"/>
    </location>
</feature>
<organism evidence="3 4">
    <name type="scientific">Antrodiella citrinella</name>
    <dbReference type="NCBI Taxonomy" id="2447956"/>
    <lineage>
        <taxon>Eukaryota</taxon>
        <taxon>Fungi</taxon>
        <taxon>Dikarya</taxon>
        <taxon>Basidiomycota</taxon>
        <taxon>Agaricomycotina</taxon>
        <taxon>Agaricomycetes</taxon>
        <taxon>Polyporales</taxon>
        <taxon>Steccherinaceae</taxon>
        <taxon>Antrodiella</taxon>
    </lineage>
</organism>
<evidence type="ECO:0000313" key="3">
    <source>
        <dbReference type="EMBL" id="THH32922.1"/>
    </source>
</evidence>
<dbReference type="PANTHER" id="PTHR23159:SF66">
    <property type="entry name" value="OS04G0158400 PROTEIN"/>
    <property type="match status" value="1"/>
</dbReference>
<evidence type="ECO:0000256" key="1">
    <source>
        <dbReference type="SAM" id="Coils"/>
    </source>
</evidence>
<feature type="coiled-coil region" evidence="1">
    <location>
        <begin position="227"/>
        <end position="331"/>
    </location>
</feature>
<evidence type="ECO:0000313" key="4">
    <source>
        <dbReference type="Proteomes" id="UP000308730"/>
    </source>
</evidence>
<dbReference type="EMBL" id="SGPM01000013">
    <property type="protein sequence ID" value="THH32922.1"/>
    <property type="molecule type" value="Genomic_DNA"/>
</dbReference>
<reference evidence="3 4" key="1">
    <citation type="submission" date="2019-02" db="EMBL/GenBank/DDBJ databases">
        <title>Genome sequencing of the rare red list fungi Antrodiella citrinella (Flaviporus citrinellus).</title>
        <authorList>
            <person name="Buettner E."/>
            <person name="Kellner H."/>
        </authorList>
    </citation>
    <scope>NUCLEOTIDE SEQUENCE [LARGE SCALE GENOMIC DNA]</scope>
    <source>
        <strain evidence="3 4">DSM 108506</strain>
    </source>
</reference>